<reference evidence="2" key="1">
    <citation type="journal article" date="2014" name="Nat. Commun.">
        <title>The emerging biofuel crop Camelina sativa retains a highly undifferentiated hexaploid genome structure.</title>
        <authorList>
            <person name="Kagale S."/>
            <person name="Koh C."/>
            <person name="Nixon J."/>
            <person name="Bollina V."/>
            <person name="Clarke W.E."/>
            <person name="Tuteja R."/>
            <person name="Spillane C."/>
            <person name="Robinson S.J."/>
            <person name="Links M.G."/>
            <person name="Clarke C."/>
            <person name="Higgins E.E."/>
            <person name="Huebert T."/>
            <person name="Sharpe A.G."/>
            <person name="Parkin I.A."/>
        </authorList>
    </citation>
    <scope>NUCLEOTIDE SEQUENCE [LARGE SCALE GENOMIC DNA]</scope>
    <source>
        <strain evidence="2">cv. DH55</strain>
    </source>
</reference>
<organism evidence="2 3">
    <name type="scientific">Camelina sativa</name>
    <name type="common">False flax</name>
    <name type="synonym">Myagrum sativum</name>
    <dbReference type="NCBI Taxonomy" id="90675"/>
    <lineage>
        <taxon>Eukaryota</taxon>
        <taxon>Viridiplantae</taxon>
        <taxon>Streptophyta</taxon>
        <taxon>Embryophyta</taxon>
        <taxon>Tracheophyta</taxon>
        <taxon>Spermatophyta</taxon>
        <taxon>Magnoliopsida</taxon>
        <taxon>eudicotyledons</taxon>
        <taxon>Gunneridae</taxon>
        <taxon>Pentapetalae</taxon>
        <taxon>rosids</taxon>
        <taxon>malvids</taxon>
        <taxon>Brassicales</taxon>
        <taxon>Brassicaceae</taxon>
        <taxon>Camelineae</taxon>
        <taxon>Camelina</taxon>
    </lineage>
</organism>
<gene>
    <name evidence="3" type="primary">LOC104733560</name>
</gene>
<dbReference type="RefSeq" id="XP_010451432.1">
    <property type="nucleotide sequence ID" value="XM_010453130.1"/>
</dbReference>
<evidence type="ECO:0000259" key="1">
    <source>
        <dbReference type="Pfam" id="PF13456"/>
    </source>
</evidence>
<name>A0ABM0V658_CAMSA</name>
<protein>
    <submittedName>
        <fullName evidence="3">Uncharacterized protein LOC104733560</fullName>
    </submittedName>
</protein>
<proteinExistence type="predicted"/>
<dbReference type="PANTHER" id="PTHR34146:SF3">
    <property type="entry name" value="POLYNUCLEOTIDYL TRANSFERASE, RIBONUCLEASE H-LIKE SUPERFAMILY PROTEIN"/>
    <property type="match status" value="1"/>
</dbReference>
<dbReference type="InterPro" id="IPR002156">
    <property type="entry name" value="RNaseH_domain"/>
</dbReference>
<evidence type="ECO:0000313" key="3">
    <source>
        <dbReference type="RefSeq" id="XP_010451432.1"/>
    </source>
</evidence>
<dbReference type="Proteomes" id="UP000694864">
    <property type="component" value="Chromosome 12"/>
</dbReference>
<dbReference type="PANTHER" id="PTHR34146">
    <property type="entry name" value="POLYNUCLEOTIDYL TRANSFERASE, RIBONUCLEASE H-LIKE SUPERFAMILY PROTEIN-RELATED"/>
    <property type="match status" value="1"/>
</dbReference>
<dbReference type="InterPro" id="IPR036397">
    <property type="entry name" value="RNaseH_sf"/>
</dbReference>
<dbReference type="SUPFAM" id="SSF53098">
    <property type="entry name" value="Ribonuclease H-like"/>
    <property type="match status" value="1"/>
</dbReference>
<accession>A0ABM0V658</accession>
<sequence length="351" mass="39775">MAQLTATFVPEDVAIISALPMRQPDAPDLLGWHFTKSGKYSVKSGYHVLRSKPTASSESKVFGPDIVPLQAFVWKIKCPPKLRHFMWQMLWQVWALSRFPTSPASFPSESVFTNMDFLFWRFTNVADYEFFPWILWYIWKARNDKIFSNLDSNPLAILRLAEDEAKAWALAQLDDMACLSESLGGIGHSESGVLRIPRPHSSYMCFVDGSWKATDRFAGSGWFCTSPWGDAPIMGAANHRRSLSPLHAEVEALVWAMRCMIGADNQSVVFLTDCSDLVKMVSSPSEWPAFTPYLEDLQMDKEEFTSFSLVYVPRSQNFHGLLALHRNQLPLLTNFHHIGLFEPILSVSISI</sequence>
<dbReference type="Pfam" id="PF13456">
    <property type="entry name" value="RVT_3"/>
    <property type="match status" value="1"/>
</dbReference>
<dbReference type="GeneID" id="104733560"/>
<evidence type="ECO:0000313" key="2">
    <source>
        <dbReference type="Proteomes" id="UP000694864"/>
    </source>
</evidence>
<dbReference type="Gene3D" id="3.30.420.10">
    <property type="entry name" value="Ribonuclease H-like superfamily/Ribonuclease H"/>
    <property type="match status" value="1"/>
</dbReference>
<keyword evidence="2" id="KW-1185">Reference proteome</keyword>
<dbReference type="InterPro" id="IPR012337">
    <property type="entry name" value="RNaseH-like_sf"/>
</dbReference>
<dbReference type="CDD" id="cd06222">
    <property type="entry name" value="RNase_H_like"/>
    <property type="match status" value="1"/>
</dbReference>
<feature type="domain" description="RNase H type-1" evidence="1">
    <location>
        <begin position="207"/>
        <end position="317"/>
    </location>
</feature>
<reference evidence="3" key="2">
    <citation type="submission" date="2025-08" db="UniProtKB">
        <authorList>
            <consortium name="RefSeq"/>
        </authorList>
    </citation>
    <scope>IDENTIFICATION</scope>
    <source>
        <tissue evidence="3">Leaf</tissue>
    </source>
</reference>
<dbReference type="InterPro" id="IPR044730">
    <property type="entry name" value="RNase_H-like_dom_plant"/>
</dbReference>